<gene>
    <name evidence="1" type="ORF">CQR44_0106</name>
</gene>
<protein>
    <submittedName>
        <fullName evidence="1">Uncharacterized protein</fullName>
    </submittedName>
</protein>
<comment type="caution">
    <text evidence="1">The sequence shown here is derived from an EMBL/GenBank/DDBJ whole genome shotgun (WGS) entry which is preliminary data.</text>
</comment>
<dbReference type="EMBL" id="PCHJ01000003">
    <property type="protein sequence ID" value="PKV10459.1"/>
    <property type="molecule type" value="Genomic_DNA"/>
</dbReference>
<proteinExistence type="predicted"/>
<organism evidence="1 2">
    <name type="scientific">Bifidobacterium asteroides</name>
    <dbReference type="NCBI Taxonomy" id="1684"/>
    <lineage>
        <taxon>Bacteria</taxon>
        <taxon>Bacillati</taxon>
        <taxon>Actinomycetota</taxon>
        <taxon>Actinomycetes</taxon>
        <taxon>Bifidobacteriales</taxon>
        <taxon>Bifidobacteriaceae</taxon>
        <taxon>Bifidobacterium</taxon>
    </lineage>
</organism>
<evidence type="ECO:0000313" key="2">
    <source>
        <dbReference type="Proteomes" id="UP000233731"/>
    </source>
</evidence>
<dbReference type="AlphaFoldDB" id="A0A2N3RDA5"/>
<evidence type="ECO:0000313" key="1">
    <source>
        <dbReference type="EMBL" id="PKV10459.1"/>
    </source>
</evidence>
<reference evidence="1 2" key="1">
    <citation type="submission" date="2017-10" db="EMBL/GenBank/DDBJ databases">
        <title>Bifidobacterium genomics.</title>
        <authorList>
            <person name="Lugli G.A."/>
            <person name="Milani C."/>
            <person name="Mancabelli L."/>
        </authorList>
    </citation>
    <scope>NUCLEOTIDE SEQUENCE [LARGE SCALE GENOMIC DNA]</scope>
    <source>
        <strain evidence="1 2">1460B</strain>
    </source>
</reference>
<name>A0A2N3RDA5_9BIFI</name>
<sequence length="72" mass="8278">MQSCIMQAKEEVQDRNGVDAVVFVGPRHPGALEKNCIEVIVKEAEPGEFVAFHTLTVNDVWRYLIEQHKRDR</sequence>
<accession>A0A2N3RDA5</accession>
<dbReference type="Proteomes" id="UP000233731">
    <property type="component" value="Unassembled WGS sequence"/>
</dbReference>